<name>A0ABN1KYH7_CLOSU</name>
<protein>
    <submittedName>
        <fullName evidence="1">Uncharacterized protein</fullName>
    </submittedName>
</protein>
<comment type="caution">
    <text evidence="1">The sequence shown here is derived from an EMBL/GenBank/DDBJ whole genome shotgun (WGS) entry which is preliminary data.</text>
</comment>
<dbReference type="EMBL" id="BAAACI010000011">
    <property type="protein sequence ID" value="GAA0778990.1"/>
    <property type="molecule type" value="Genomic_DNA"/>
</dbReference>
<keyword evidence="2" id="KW-1185">Reference proteome</keyword>
<reference evidence="1 2" key="1">
    <citation type="journal article" date="2019" name="Int. J. Syst. Evol. Microbiol.">
        <title>The Global Catalogue of Microorganisms (GCM) 10K type strain sequencing project: providing services to taxonomists for standard genome sequencing and annotation.</title>
        <authorList>
            <consortium name="The Broad Institute Genomics Platform"/>
            <consortium name="The Broad Institute Genome Sequencing Center for Infectious Disease"/>
            <person name="Wu L."/>
            <person name="Ma J."/>
        </authorList>
    </citation>
    <scope>NUCLEOTIDE SEQUENCE [LARGE SCALE GENOMIC DNA]</scope>
    <source>
        <strain evidence="1 2">JCM 1417</strain>
    </source>
</reference>
<sequence length="49" mass="5438">MGVYKRSRKRAIVCLSDDILSLGVALVVKNIIISSSDCIDIILNIRKYA</sequence>
<accession>A0ABN1KYH7</accession>
<dbReference type="Proteomes" id="UP001501047">
    <property type="component" value="Unassembled WGS sequence"/>
</dbReference>
<gene>
    <name evidence="1" type="ORF">GCM10008908_36790</name>
</gene>
<proteinExistence type="predicted"/>
<evidence type="ECO:0000313" key="1">
    <source>
        <dbReference type="EMBL" id="GAA0778990.1"/>
    </source>
</evidence>
<evidence type="ECO:0000313" key="2">
    <source>
        <dbReference type="Proteomes" id="UP001501047"/>
    </source>
</evidence>
<organism evidence="1 2">
    <name type="scientific">Clostridium subterminale</name>
    <dbReference type="NCBI Taxonomy" id="1550"/>
    <lineage>
        <taxon>Bacteria</taxon>
        <taxon>Bacillati</taxon>
        <taxon>Bacillota</taxon>
        <taxon>Clostridia</taxon>
        <taxon>Eubacteriales</taxon>
        <taxon>Clostridiaceae</taxon>
        <taxon>Clostridium</taxon>
    </lineage>
</organism>